<dbReference type="Proteomes" id="UP000295468">
    <property type="component" value="Unassembled WGS sequence"/>
</dbReference>
<accession>A0A4V3D3Y6</accession>
<reference evidence="2 3" key="1">
    <citation type="submission" date="2019-03" db="EMBL/GenBank/DDBJ databases">
        <title>Genomic Encyclopedia of Archaeal and Bacterial Type Strains, Phase II (KMG-II): from individual species to whole genera.</title>
        <authorList>
            <person name="Goeker M."/>
        </authorList>
    </citation>
    <scope>NUCLEOTIDE SEQUENCE [LARGE SCALE GENOMIC DNA]</scope>
    <source>
        <strain evidence="2 3">DSM 18435</strain>
    </source>
</reference>
<feature type="transmembrane region" description="Helical" evidence="1">
    <location>
        <begin position="69"/>
        <end position="86"/>
    </location>
</feature>
<dbReference type="EMBL" id="SNYI01000001">
    <property type="protein sequence ID" value="TDQ32221.1"/>
    <property type="molecule type" value="Genomic_DNA"/>
</dbReference>
<keyword evidence="1" id="KW-0812">Transmembrane</keyword>
<proteinExistence type="predicted"/>
<feature type="transmembrane region" description="Helical" evidence="1">
    <location>
        <begin position="39"/>
        <end position="57"/>
    </location>
</feature>
<comment type="caution">
    <text evidence="2">The sequence shown here is derived from an EMBL/GenBank/DDBJ whole genome shotgun (WGS) entry which is preliminary data.</text>
</comment>
<feature type="transmembrane region" description="Helical" evidence="1">
    <location>
        <begin position="106"/>
        <end position="123"/>
    </location>
</feature>
<dbReference type="OrthoDB" id="1442037at2"/>
<keyword evidence="1" id="KW-0472">Membrane</keyword>
<protein>
    <submittedName>
        <fullName evidence="2">Uncharacterized protein</fullName>
    </submittedName>
</protein>
<feature type="transmembrane region" description="Helical" evidence="1">
    <location>
        <begin position="7"/>
        <end position="27"/>
    </location>
</feature>
<keyword evidence="3" id="KW-1185">Reference proteome</keyword>
<evidence type="ECO:0000313" key="3">
    <source>
        <dbReference type="Proteomes" id="UP000295468"/>
    </source>
</evidence>
<gene>
    <name evidence="2" type="ORF">CLV82_0044</name>
</gene>
<evidence type="ECO:0000313" key="2">
    <source>
        <dbReference type="EMBL" id="TDQ32221.1"/>
    </source>
</evidence>
<organism evidence="2 3">
    <name type="scientific">Zeaxanthinibacter enoshimensis</name>
    <dbReference type="NCBI Taxonomy" id="392009"/>
    <lineage>
        <taxon>Bacteria</taxon>
        <taxon>Pseudomonadati</taxon>
        <taxon>Bacteroidota</taxon>
        <taxon>Flavobacteriia</taxon>
        <taxon>Flavobacteriales</taxon>
        <taxon>Flavobacteriaceae</taxon>
        <taxon>Zeaxanthinibacter</taxon>
    </lineage>
</organism>
<dbReference type="RefSeq" id="WP_133642301.1">
    <property type="nucleotide sequence ID" value="NZ_SNYI01000001.1"/>
</dbReference>
<sequence>MIFTIRIFAWLMLLAGVSLIYDPKFIIGWIETNMTSTGLYVTAIVLRLLIGILFILTAKNSAFPRVLKVLGYLFVLAAIILLLAGRDDFQHFISSLIPALNPYARISGLLALAFGAFLLYAYAGRKSFKKQ</sequence>
<name>A0A4V3D3Y6_9FLAO</name>
<evidence type="ECO:0000256" key="1">
    <source>
        <dbReference type="SAM" id="Phobius"/>
    </source>
</evidence>
<keyword evidence="1" id="KW-1133">Transmembrane helix</keyword>
<dbReference type="AlphaFoldDB" id="A0A4V3D3Y6"/>